<comment type="caution">
    <text evidence="4">The sequence shown here is derived from an EMBL/GenBank/DDBJ whole genome shotgun (WGS) entry which is preliminary data.</text>
</comment>
<evidence type="ECO:0000256" key="2">
    <source>
        <dbReference type="ARBA" id="ARBA00022801"/>
    </source>
</evidence>
<evidence type="ECO:0000313" key="5">
    <source>
        <dbReference type="Proteomes" id="UP001303473"/>
    </source>
</evidence>
<organism evidence="4 5">
    <name type="scientific">Diplogelasinospora grovesii</name>
    <dbReference type="NCBI Taxonomy" id="303347"/>
    <lineage>
        <taxon>Eukaryota</taxon>
        <taxon>Fungi</taxon>
        <taxon>Dikarya</taxon>
        <taxon>Ascomycota</taxon>
        <taxon>Pezizomycotina</taxon>
        <taxon>Sordariomycetes</taxon>
        <taxon>Sordariomycetidae</taxon>
        <taxon>Sordariales</taxon>
        <taxon>Diplogelasinosporaceae</taxon>
        <taxon>Diplogelasinospora</taxon>
    </lineage>
</organism>
<comment type="similarity">
    <text evidence="1">Belongs to the class-A beta-lactamase family.</text>
</comment>
<dbReference type="SUPFAM" id="SSF56601">
    <property type="entry name" value="beta-lactamase/transpeptidase-like"/>
    <property type="match status" value="1"/>
</dbReference>
<feature type="domain" description="Beta-lactamase-related" evidence="3">
    <location>
        <begin position="5"/>
        <end position="385"/>
    </location>
</feature>
<evidence type="ECO:0000256" key="1">
    <source>
        <dbReference type="ARBA" id="ARBA00009009"/>
    </source>
</evidence>
<gene>
    <name evidence="4" type="ORF">QBC46DRAFT_276433</name>
</gene>
<dbReference type="AlphaFoldDB" id="A0AAN6NIJ1"/>
<sequence>MSSFDAQIEKAIQDGIIPGVVLLAKDKSGKLSYSKALGHASLNPQSPQPMTTNTVFTLASMTKLLTTVSVLQLVDRGLISLESDVCPHLPALAKQPILTGFSSSGEPITKPRTKPILLRHLLTHSSGLGYGFLDPLLARYAELKTGVPPRVGAPGPTTVESRFDLPLLFEPGEGWTYGCGLDWCGLLLRTLTGQNLEEYLATHVFPAVGVTPGRITFFPEQHRQTLQDMAMMTSRNEQTGRVEHAPLPTPEGDRDCFGGEAAVADLSEYLKVMESLLNDDGKLLTPQTAARYMFTGQLKEQAAKQALLDGVKNNPGWIVGWVPDTGEYDFSCGGLLVTGDKLLATGGGQGRHKGFLMWSGVFNLNWWIDREAGICGIFGTQVLQPADPLIRPLMKAFEEEIFARAAKL</sequence>
<name>A0AAN6NIJ1_9PEZI</name>
<dbReference type="InterPro" id="IPR050789">
    <property type="entry name" value="Diverse_Enzym_Activities"/>
</dbReference>
<dbReference type="InterPro" id="IPR012338">
    <property type="entry name" value="Beta-lactam/transpept-like"/>
</dbReference>
<proteinExistence type="inferred from homology"/>
<dbReference type="Pfam" id="PF00144">
    <property type="entry name" value="Beta-lactamase"/>
    <property type="match status" value="1"/>
</dbReference>
<dbReference type="Gene3D" id="3.40.710.10">
    <property type="entry name" value="DD-peptidase/beta-lactamase superfamily"/>
    <property type="match status" value="1"/>
</dbReference>
<keyword evidence="4" id="KW-0808">Transferase</keyword>
<keyword evidence="2" id="KW-0378">Hydrolase</keyword>
<dbReference type="PANTHER" id="PTHR43283">
    <property type="entry name" value="BETA-LACTAMASE-RELATED"/>
    <property type="match status" value="1"/>
</dbReference>
<accession>A0AAN6NIJ1</accession>
<dbReference type="InterPro" id="IPR001466">
    <property type="entry name" value="Beta-lactam-related"/>
</dbReference>
<dbReference type="GO" id="GO:0016787">
    <property type="term" value="F:hydrolase activity"/>
    <property type="evidence" value="ECO:0007669"/>
    <property type="project" value="UniProtKB-KW"/>
</dbReference>
<dbReference type="EMBL" id="MU853752">
    <property type="protein sequence ID" value="KAK3946471.1"/>
    <property type="molecule type" value="Genomic_DNA"/>
</dbReference>
<evidence type="ECO:0000259" key="3">
    <source>
        <dbReference type="Pfam" id="PF00144"/>
    </source>
</evidence>
<keyword evidence="5" id="KW-1185">Reference proteome</keyword>
<dbReference type="Proteomes" id="UP001303473">
    <property type="component" value="Unassembled WGS sequence"/>
</dbReference>
<keyword evidence="4" id="KW-0012">Acyltransferase</keyword>
<evidence type="ECO:0000313" key="4">
    <source>
        <dbReference type="EMBL" id="KAK3946471.1"/>
    </source>
</evidence>
<dbReference type="PANTHER" id="PTHR43283:SF17">
    <property type="entry name" value="(LOVD), PUTATIVE (AFU_ORTHOLOGUE AFUA_5G00920)-RELATED"/>
    <property type="match status" value="1"/>
</dbReference>
<protein>
    <submittedName>
        <fullName evidence="4">Acyltransferase LovD</fullName>
    </submittedName>
</protein>
<reference evidence="5" key="1">
    <citation type="journal article" date="2023" name="Mol. Phylogenet. Evol.">
        <title>Genome-scale phylogeny and comparative genomics of the fungal order Sordariales.</title>
        <authorList>
            <person name="Hensen N."/>
            <person name="Bonometti L."/>
            <person name="Westerberg I."/>
            <person name="Brannstrom I.O."/>
            <person name="Guillou S."/>
            <person name="Cros-Aarteil S."/>
            <person name="Calhoun S."/>
            <person name="Haridas S."/>
            <person name="Kuo A."/>
            <person name="Mondo S."/>
            <person name="Pangilinan J."/>
            <person name="Riley R."/>
            <person name="LaButti K."/>
            <person name="Andreopoulos B."/>
            <person name="Lipzen A."/>
            <person name="Chen C."/>
            <person name="Yan M."/>
            <person name="Daum C."/>
            <person name="Ng V."/>
            <person name="Clum A."/>
            <person name="Steindorff A."/>
            <person name="Ohm R.A."/>
            <person name="Martin F."/>
            <person name="Silar P."/>
            <person name="Natvig D.O."/>
            <person name="Lalanne C."/>
            <person name="Gautier V."/>
            <person name="Ament-Velasquez S.L."/>
            <person name="Kruys A."/>
            <person name="Hutchinson M.I."/>
            <person name="Powell A.J."/>
            <person name="Barry K."/>
            <person name="Miller A.N."/>
            <person name="Grigoriev I.V."/>
            <person name="Debuchy R."/>
            <person name="Gladieux P."/>
            <person name="Hiltunen Thoren M."/>
            <person name="Johannesson H."/>
        </authorList>
    </citation>
    <scope>NUCLEOTIDE SEQUENCE [LARGE SCALE GENOMIC DNA]</scope>
    <source>
        <strain evidence="5">CBS 340.73</strain>
    </source>
</reference>
<dbReference type="GO" id="GO:0016746">
    <property type="term" value="F:acyltransferase activity"/>
    <property type="evidence" value="ECO:0007669"/>
    <property type="project" value="UniProtKB-KW"/>
</dbReference>